<feature type="compositionally biased region" description="Low complexity" evidence="2">
    <location>
        <begin position="70"/>
        <end position="85"/>
    </location>
</feature>
<dbReference type="Pfam" id="PF03760">
    <property type="entry name" value="LEA_1"/>
    <property type="match status" value="1"/>
</dbReference>
<dbReference type="PANTHER" id="PTHR33493:SF2">
    <property type="entry name" value="LATE EMBRYOGENESIS ABUNDANT PROTEIN 46"/>
    <property type="match status" value="1"/>
</dbReference>
<name>A0A811R706_9POAL</name>
<dbReference type="EMBL" id="CAJGYO010000013">
    <property type="protein sequence ID" value="CAD6265794.1"/>
    <property type="molecule type" value="Genomic_DNA"/>
</dbReference>
<evidence type="ECO:0000313" key="3">
    <source>
        <dbReference type="EMBL" id="CAD6265794.1"/>
    </source>
</evidence>
<evidence type="ECO:0000313" key="4">
    <source>
        <dbReference type="Proteomes" id="UP000604825"/>
    </source>
</evidence>
<sequence length="166" mass="16771">MQDGKTAMEATKEAAANVGASANAGMQKTRAAVQGQVEKATAHNASDRATAEANQRDRVPDAELEKQDAVRANAAAKERATGAAAYQHPSQGAPGIVDASRQGYGGGGAAPAGGHVEDGVGETRPIARATGTARPSAAHNPHVGSDFAQPRVPAGSTSELLRRVTV</sequence>
<evidence type="ECO:0000256" key="1">
    <source>
        <dbReference type="ARBA" id="ARBA00010975"/>
    </source>
</evidence>
<comment type="caution">
    <text evidence="3">The sequence shown here is derived from an EMBL/GenBank/DDBJ whole genome shotgun (WGS) entry which is preliminary data.</text>
</comment>
<dbReference type="GO" id="GO:0009793">
    <property type="term" value="P:embryo development ending in seed dormancy"/>
    <property type="evidence" value="ECO:0007669"/>
    <property type="project" value="InterPro"/>
</dbReference>
<gene>
    <name evidence="3" type="ORF">NCGR_LOCUS49099</name>
</gene>
<comment type="similarity">
    <text evidence="1">Belongs to the LEA type 1 family.</text>
</comment>
<evidence type="ECO:0000256" key="2">
    <source>
        <dbReference type="SAM" id="MobiDB-lite"/>
    </source>
</evidence>
<keyword evidence="4" id="KW-1185">Reference proteome</keyword>
<feature type="compositionally biased region" description="Basic and acidic residues" evidence="2">
    <location>
        <begin position="45"/>
        <end position="69"/>
    </location>
</feature>
<feature type="region of interest" description="Disordered" evidence="2">
    <location>
        <begin position="21"/>
        <end position="166"/>
    </location>
</feature>
<reference evidence="3" key="1">
    <citation type="submission" date="2020-10" db="EMBL/GenBank/DDBJ databases">
        <authorList>
            <person name="Han B."/>
            <person name="Lu T."/>
            <person name="Zhao Q."/>
            <person name="Huang X."/>
            <person name="Zhao Y."/>
        </authorList>
    </citation>
    <scope>NUCLEOTIDE SEQUENCE</scope>
</reference>
<dbReference type="InterPro" id="IPR005513">
    <property type="entry name" value="LEA_1"/>
</dbReference>
<proteinExistence type="inferred from homology"/>
<dbReference type="AlphaFoldDB" id="A0A811R706"/>
<accession>A0A811R706</accession>
<protein>
    <submittedName>
        <fullName evidence="3">Uncharacterized protein</fullName>
    </submittedName>
</protein>
<organism evidence="3 4">
    <name type="scientific">Miscanthus lutarioriparius</name>
    <dbReference type="NCBI Taxonomy" id="422564"/>
    <lineage>
        <taxon>Eukaryota</taxon>
        <taxon>Viridiplantae</taxon>
        <taxon>Streptophyta</taxon>
        <taxon>Embryophyta</taxon>
        <taxon>Tracheophyta</taxon>
        <taxon>Spermatophyta</taxon>
        <taxon>Magnoliopsida</taxon>
        <taxon>Liliopsida</taxon>
        <taxon>Poales</taxon>
        <taxon>Poaceae</taxon>
        <taxon>PACMAD clade</taxon>
        <taxon>Panicoideae</taxon>
        <taxon>Andropogonodae</taxon>
        <taxon>Andropogoneae</taxon>
        <taxon>Saccharinae</taxon>
        <taxon>Miscanthus</taxon>
    </lineage>
</organism>
<dbReference type="PANTHER" id="PTHR33493">
    <property type="entry name" value="LATE EMBRYOGENESIS ABUNDANT PROTEIN 6-RELATED"/>
    <property type="match status" value="1"/>
</dbReference>
<dbReference type="Proteomes" id="UP000604825">
    <property type="component" value="Unassembled WGS sequence"/>
</dbReference>
<dbReference type="OrthoDB" id="758082at2759"/>